<dbReference type="Proteomes" id="UP000053676">
    <property type="component" value="Unassembled WGS sequence"/>
</dbReference>
<feature type="region of interest" description="Disordered" evidence="1">
    <location>
        <begin position="1"/>
        <end position="126"/>
    </location>
</feature>
<feature type="region of interest" description="Disordered" evidence="1">
    <location>
        <begin position="514"/>
        <end position="565"/>
    </location>
</feature>
<feature type="compositionally biased region" description="Acidic residues" evidence="1">
    <location>
        <begin position="272"/>
        <end position="283"/>
    </location>
</feature>
<feature type="compositionally biased region" description="Basic and acidic residues" evidence="1">
    <location>
        <begin position="102"/>
        <end position="112"/>
    </location>
</feature>
<feature type="compositionally biased region" description="Basic and acidic residues" evidence="1">
    <location>
        <begin position="235"/>
        <end position="244"/>
    </location>
</feature>
<evidence type="ECO:0000313" key="3">
    <source>
        <dbReference type="Proteomes" id="UP000053676"/>
    </source>
</evidence>
<gene>
    <name evidence="2" type="ORF">NECAME_00669</name>
</gene>
<reference evidence="3" key="1">
    <citation type="journal article" date="2014" name="Nat. Genet.">
        <title>Genome of the human hookworm Necator americanus.</title>
        <authorList>
            <person name="Tang Y.T."/>
            <person name="Gao X."/>
            <person name="Rosa B.A."/>
            <person name="Abubucker S."/>
            <person name="Hallsworth-Pepin K."/>
            <person name="Martin J."/>
            <person name="Tyagi R."/>
            <person name="Heizer E."/>
            <person name="Zhang X."/>
            <person name="Bhonagiri-Palsikar V."/>
            <person name="Minx P."/>
            <person name="Warren W.C."/>
            <person name="Wang Q."/>
            <person name="Zhan B."/>
            <person name="Hotez P.J."/>
            <person name="Sternberg P.W."/>
            <person name="Dougall A."/>
            <person name="Gaze S.T."/>
            <person name="Mulvenna J."/>
            <person name="Sotillo J."/>
            <person name="Ranganathan S."/>
            <person name="Rabelo E.M."/>
            <person name="Wilson R.K."/>
            <person name="Felgner P.L."/>
            <person name="Bethony J."/>
            <person name="Hawdon J.M."/>
            <person name="Gasser R.B."/>
            <person name="Loukas A."/>
            <person name="Mitreva M."/>
        </authorList>
    </citation>
    <scope>NUCLEOTIDE SEQUENCE [LARGE SCALE GENOMIC DNA]</scope>
</reference>
<feature type="compositionally biased region" description="Low complexity" evidence="1">
    <location>
        <begin position="523"/>
        <end position="536"/>
    </location>
</feature>
<evidence type="ECO:0000313" key="2">
    <source>
        <dbReference type="EMBL" id="ETN75258.1"/>
    </source>
</evidence>
<proteinExistence type="predicted"/>
<feature type="region of interest" description="Disordered" evidence="1">
    <location>
        <begin position="472"/>
        <end position="493"/>
    </location>
</feature>
<protein>
    <submittedName>
        <fullName evidence="2">Uncharacterized protein</fullName>
    </submittedName>
</protein>
<feature type="region of interest" description="Disordered" evidence="1">
    <location>
        <begin position="578"/>
        <end position="602"/>
    </location>
</feature>
<dbReference type="EMBL" id="KI660311">
    <property type="protein sequence ID" value="ETN75258.1"/>
    <property type="molecule type" value="Genomic_DNA"/>
</dbReference>
<sequence length="602" mass="67318">MPEEKKVRSRHPTSINAPRSAAGQNKPHVATNLPTINKRVTNVPLKKRSKFHSIEELLGINRREEARGSDQIQTSEEEGEDPRKKAARNNPRNGPVTKMHRSSNDKHYRMDESGDSSYGTGMNVQKKVKGPLTSTLEKVVLTTNTEPTVGFELETKLQVIHQPLCLCCSNPNRTVTFDMFDNDATPPYVDGHPLPHWTVTTKSTSTKCAPLHSATIPEFPGKLQDAKMASCRDGTAVDRQRDPSIGDCNANLPIASWNSPASEGDYDHQSTIDEESDDFESDCDVTQSTTASEESDDSENDCDTTQSTTCEESNDSENDCDVTQSITSEESNDSENDSDATLPITNEESNDSEASSSSLLTLLLLLVLQSQSRQYYSSLDNSCASDKKNSGVTFRKRTEPCVHAEMYPGTTKRKRKLFCVDDLLPMKLSAIKKEEFNDFEEKEPNGIKEEELDSNEEKKLNNFDDEEFDIVKSRKSSSRSTKPTKMVLRSATNRLPPRKDEFACICCREAPVPRQTRRKAARKPTVTTTTSTQTKAEVLRTAKRRQSLNPDPPTSTPKSSLRPEAAWNVVKKRWASRLGDLDDPEFHLPRRNRTPDTFSSDS</sequence>
<accession>W2T055</accession>
<dbReference type="AlphaFoldDB" id="W2T055"/>
<name>W2T055_NECAM</name>
<feature type="compositionally biased region" description="Acidic residues" evidence="1">
    <location>
        <begin position="293"/>
        <end position="302"/>
    </location>
</feature>
<feature type="region of interest" description="Disordered" evidence="1">
    <location>
        <begin position="234"/>
        <end position="353"/>
    </location>
</feature>
<keyword evidence="3" id="KW-1185">Reference proteome</keyword>
<dbReference type="KEGG" id="nai:NECAME_00669"/>
<organism evidence="2 3">
    <name type="scientific">Necator americanus</name>
    <name type="common">Human hookworm</name>
    <dbReference type="NCBI Taxonomy" id="51031"/>
    <lineage>
        <taxon>Eukaryota</taxon>
        <taxon>Metazoa</taxon>
        <taxon>Ecdysozoa</taxon>
        <taxon>Nematoda</taxon>
        <taxon>Chromadorea</taxon>
        <taxon>Rhabditida</taxon>
        <taxon>Rhabditina</taxon>
        <taxon>Rhabditomorpha</taxon>
        <taxon>Strongyloidea</taxon>
        <taxon>Ancylostomatidae</taxon>
        <taxon>Bunostominae</taxon>
        <taxon>Necator</taxon>
    </lineage>
</organism>
<evidence type="ECO:0000256" key="1">
    <source>
        <dbReference type="SAM" id="MobiDB-lite"/>
    </source>
</evidence>